<dbReference type="SMART" id="SM00220">
    <property type="entry name" value="S_TKc"/>
    <property type="match status" value="1"/>
</dbReference>
<dbReference type="PROSITE" id="PS50011">
    <property type="entry name" value="PROTEIN_KINASE_DOM"/>
    <property type="match status" value="1"/>
</dbReference>
<sequence length="375" mass="42865">LEVLIHRADDTIERMTVPFEATSRIYLFCHIAQLDACSFEYEDTNNERVFVQEDIEFERFAFLLNEKKILHIFEAKDDDIFIPDEQPHSSRLGFPDLVRVRLLGQGASGTCHLAINNRTGEKVAIKSIEWCEEEFVRKQLRRELDALRKCAQSPNIVKLLGEMNDGPVKLILFEYMDGGSLEQYGVIPPPVLSVVSYSLLDALIFMKRLKIFHRDIKRANVLVSLDGEVKLCDMGMSRVLPPNSSVADSYVGDNYYMPPERLLGLRYSTPSEIWGWAVVVCECALGRHPFLEMGEALPMDLMKIVDRIKKSHALTKYIPSEYGEDIVTMIAANTQFDPSSRWDLITLHRSPYIKQARTVSPEVAADWISNHPRNQ</sequence>
<dbReference type="Pfam" id="PF00069">
    <property type="entry name" value="Pkinase"/>
    <property type="match status" value="1"/>
</dbReference>
<evidence type="ECO:0000256" key="8">
    <source>
        <dbReference type="ARBA" id="ARBA00049299"/>
    </source>
</evidence>
<keyword evidence="14" id="KW-1185">Reference proteome</keyword>
<dbReference type="InterPro" id="IPR008271">
    <property type="entry name" value="Ser/Thr_kinase_AS"/>
</dbReference>
<keyword evidence="4 10" id="KW-0067">ATP-binding</keyword>
<keyword evidence="3" id="KW-0418">Kinase</keyword>
<evidence type="ECO:0000256" key="1">
    <source>
        <dbReference type="ARBA" id="ARBA00022679"/>
    </source>
</evidence>
<dbReference type="PANTHER" id="PTHR48013:SF9">
    <property type="entry name" value="DUAL SPECIFICITY MITOGEN-ACTIVATED PROTEIN KINASE KINASE 5"/>
    <property type="match status" value="1"/>
</dbReference>
<dbReference type="Proteomes" id="UP001432322">
    <property type="component" value="Unassembled WGS sequence"/>
</dbReference>
<comment type="catalytic activity">
    <reaction evidence="7">
        <text>L-seryl-[protein] + ATP = O-phospho-L-seryl-[protein] + ADP + H(+)</text>
        <dbReference type="Rhea" id="RHEA:17989"/>
        <dbReference type="Rhea" id="RHEA-COMP:9863"/>
        <dbReference type="Rhea" id="RHEA-COMP:11604"/>
        <dbReference type="ChEBI" id="CHEBI:15378"/>
        <dbReference type="ChEBI" id="CHEBI:29999"/>
        <dbReference type="ChEBI" id="CHEBI:30616"/>
        <dbReference type="ChEBI" id="CHEBI:83421"/>
        <dbReference type="ChEBI" id="CHEBI:456216"/>
        <dbReference type="EC" id="2.7.12.2"/>
    </reaction>
</comment>
<evidence type="ECO:0000256" key="4">
    <source>
        <dbReference type="ARBA" id="ARBA00022840"/>
    </source>
</evidence>
<dbReference type="PANTHER" id="PTHR48013">
    <property type="entry name" value="DUAL SPECIFICITY MITOGEN-ACTIVATED PROTEIN KINASE KINASE 5-RELATED"/>
    <property type="match status" value="1"/>
</dbReference>
<evidence type="ECO:0000256" key="2">
    <source>
        <dbReference type="ARBA" id="ARBA00022741"/>
    </source>
</evidence>
<dbReference type="InterPro" id="IPR017441">
    <property type="entry name" value="Protein_kinase_ATP_BS"/>
</dbReference>
<dbReference type="Gene3D" id="1.10.510.10">
    <property type="entry name" value="Transferase(Phosphotransferase) domain 1"/>
    <property type="match status" value="1"/>
</dbReference>
<evidence type="ECO:0000256" key="11">
    <source>
        <dbReference type="RuleBase" id="RU000304"/>
    </source>
</evidence>
<feature type="non-terminal residue" evidence="13">
    <location>
        <position position="1"/>
    </location>
</feature>
<dbReference type="InterPro" id="IPR011009">
    <property type="entry name" value="Kinase-like_dom_sf"/>
</dbReference>
<comment type="catalytic activity">
    <reaction evidence="8">
        <text>L-threonyl-[protein] + ATP = O-phospho-L-threonyl-[protein] + ADP + H(+)</text>
        <dbReference type="Rhea" id="RHEA:46608"/>
        <dbReference type="Rhea" id="RHEA-COMP:11060"/>
        <dbReference type="Rhea" id="RHEA-COMP:11605"/>
        <dbReference type="ChEBI" id="CHEBI:15378"/>
        <dbReference type="ChEBI" id="CHEBI:30013"/>
        <dbReference type="ChEBI" id="CHEBI:30616"/>
        <dbReference type="ChEBI" id="CHEBI:61977"/>
        <dbReference type="ChEBI" id="CHEBI:456216"/>
        <dbReference type="EC" id="2.7.12.2"/>
    </reaction>
</comment>
<dbReference type="GO" id="GO:0005524">
    <property type="term" value="F:ATP binding"/>
    <property type="evidence" value="ECO:0007669"/>
    <property type="project" value="UniProtKB-UniRule"/>
</dbReference>
<evidence type="ECO:0000256" key="3">
    <source>
        <dbReference type="ARBA" id="ARBA00022777"/>
    </source>
</evidence>
<name>A0AAV5UZP3_9BILA</name>
<dbReference type="GO" id="GO:0004674">
    <property type="term" value="F:protein serine/threonine kinase activity"/>
    <property type="evidence" value="ECO:0007669"/>
    <property type="project" value="UniProtKB-KW"/>
</dbReference>
<evidence type="ECO:0000313" key="14">
    <source>
        <dbReference type="Proteomes" id="UP001432322"/>
    </source>
</evidence>
<reference evidence="13" key="1">
    <citation type="submission" date="2023-10" db="EMBL/GenBank/DDBJ databases">
        <title>Genome assembly of Pristionchus species.</title>
        <authorList>
            <person name="Yoshida K."/>
            <person name="Sommer R.J."/>
        </authorList>
    </citation>
    <scope>NUCLEOTIDE SEQUENCE</scope>
    <source>
        <strain evidence="13">RS5133</strain>
    </source>
</reference>
<evidence type="ECO:0000313" key="13">
    <source>
        <dbReference type="EMBL" id="GMT12751.1"/>
    </source>
</evidence>
<comment type="caution">
    <text evidence="13">The sequence shown here is derived from an EMBL/GenBank/DDBJ whole genome shotgun (WGS) entry which is preliminary data.</text>
</comment>
<dbReference type="EC" id="2.7.12.2" evidence="6"/>
<proteinExistence type="inferred from homology"/>
<evidence type="ECO:0000256" key="7">
    <source>
        <dbReference type="ARBA" id="ARBA00049014"/>
    </source>
</evidence>
<evidence type="ECO:0000256" key="10">
    <source>
        <dbReference type="PROSITE-ProRule" id="PRU10141"/>
    </source>
</evidence>
<accession>A0AAV5UZP3</accession>
<dbReference type="EMBL" id="BTSY01000002">
    <property type="protein sequence ID" value="GMT12751.1"/>
    <property type="molecule type" value="Genomic_DNA"/>
</dbReference>
<dbReference type="PROSITE" id="PS00108">
    <property type="entry name" value="PROTEIN_KINASE_ST"/>
    <property type="match status" value="1"/>
</dbReference>
<dbReference type="Gene3D" id="3.30.200.20">
    <property type="entry name" value="Phosphorylase Kinase, domain 1"/>
    <property type="match status" value="1"/>
</dbReference>
<feature type="binding site" evidence="10">
    <location>
        <position position="126"/>
    </location>
    <ligand>
        <name>ATP</name>
        <dbReference type="ChEBI" id="CHEBI:30616"/>
    </ligand>
</feature>
<keyword evidence="1" id="KW-0808">Transferase</keyword>
<organism evidence="13 14">
    <name type="scientific">Pristionchus fissidentatus</name>
    <dbReference type="NCBI Taxonomy" id="1538716"/>
    <lineage>
        <taxon>Eukaryota</taxon>
        <taxon>Metazoa</taxon>
        <taxon>Ecdysozoa</taxon>
        <taxon>Nematoda</taxon>
        <taxon>Chromadorea</taxon>
        <taxon>Rhabditida</taxon>
        <taxon>Rhabditina</taxon>
        <taxon>Diplogasteromorpha</taxon>
        <taxon>Diplogasteroidea</taxon>
        <taxon>Neodiplogasteridae</taxon>
        <taxon>Pristionchus</taxon>
    </lineage>
</organism>
<dbReference type="GO" id="GO:0004708">
    <property type="term" value="F:MAP kinase kinase activity"/>
    <property type="evidence" value="ECO:0007669"/>
    <property type="project" value="UniProtKB-EC"/>
</dbReference>
<feature type="domain" description="Protein kinase" evidence="12">
    <location>
        <begin position="97"/>
        <end position="353"/>
    </location>
</feature>
<evidence type="ECO:0000259" key="12">
    <source>
        <dbReference type="PROSITE" id="PS50011"/>
    </source>
</evidence>
<protein>
    <recommendedName>
        <fullName evidence="6">mitogen-activated protein kinase kinase</fullName>
        <ecNumber evidence="6">2.7.12.2</ecNumber>
    </recommendedName>
</protein>
<evidence type="ECO:0000256" key="6">
    <source>
        <dbReference type="ARBA" id="ARBA00038999"/>
    </source>
</evidence>
<dbReference type="AlphaFoldDB" id="A0AAV5UZP3"/>
<keyword evidence="2 10" id="KW-0547">Nucleotide-binding</keyword>
<dbReference type="PROSITE" id="PS00107">
    <property type="entry name" value="PROTEIN_KINASE_ATP"/>
    <property type="match status" value="1"/>
</dbReference>
<evidence type="ECO:0000256" key="9">
    <source>
        <dbReference type="ARBA" id="ARBA00051693"/>
    </source>
</evidence>
<evidence type="ECO:0000256" key="5">
    <source>
        <dbReference type="ARBA" id="ARBA00038035"/>
    </source>
</evidence>
<keyword evidence="11" id="KW-0723">Serine/threonine-protein kinase</keyword>
<dbReference type="InterPro" id="IPR000719">
    <property type="entry name" value="Prot_kinase_dom"/>
</dbReference>
<comment type="similarity">
    <text evidence="5">Belongs to the protein kinase superfamily. STE Ser/Thr protein kinase family. MAP kinase kinase subfamily.</text>
</comment>
<dbReference type="SUPFAM" id="SSF56112">
    <property type="entry name" value="Protein kinase-like (PK-like)"/>
    <property type="match status" value="1"/>
</dbReference>
<comment type="catalytic activity">
    <reaction evidence="9">
        <text>L-tyrosyl-[protein] + ATP = O-phospho-L-tyrosyl-[protein] + ADP + H(+)</text>
        <dbReference type="Rhea" id="RHEA:10596"/>
        <dbReference type="Rhea" id="RHEA-COMP:10136"/>
        <dbReference type="Rhea" id="RHEA-COMP:20101"/>
        <dbReference type="ChEBI" id="CHEBI:15378"/>
        <dbReference type="ChEBI" id="CHEBI:30616"/>
        <dbReference type="ChEBI" id="CHEBI:46858"/>
        <dbReference type="ChEBI" id="CHEBI:61978"/>
        <dbReference type="ChEBI" id="CHEBI:456216"/>
        <dbReference type="EC" id="2.7.12.2"/>
    </reaction>
</comment>
<gene>
    <name evidence="13" type="ORF">PFISCL1PPCAC_4048</name>
</gene>